<comment type="caution">
    <text evidence="1">The sequence shown here is derived from an EMBL/GenBank/DDBJ whole genome shotgun (WGS) entry which is preliminary data.</text>
</comment>
<dbReference type="AlphaFoldDB" id="A0A3M7RQI8"/>
<dbReference type="EMBL" id="REGN01002851">
    <property type="protein sequence ID" value="RNA25816.1"/>
    <property type="molecule type" value="Genomic_DNA"/>
</dbReference>
<dbReference type="Proteomes" id="UP000276133">
    <property type="component" value="Unassembled WGS sequence"/>
</dbReference>
<sequence length="62" mass="7722">MGTRMYLFLKRRTFLKMIKRLSKIKFFQFEVKNLLKKIWFICFSFDLKNNKSPFLLTNYCEN</sequence>
<proteinExistence type="predicted"/>
<name>A0A3M7RQI8_BRAPC</name>
<evidence type="ECO:0000313" key="1">
    <source>
        <dbReference type="EMBL" id="RNA25816.1"/>
    </source>
</evidence>
<reference evidence="1 2" key="1">
    <citation type="journal article" date="2018" name="Sci. Rep.">
        <title>Genomic signatures of local adaptation to the degree of environmental predictability in rotifers.</title>
        <authorList>
            <person name="Franch-Gras L."/>
            <person name="Hahn C."/>
            <person name="Garcia-Roger E.M."/>
            <person name="Carmona M.J."/>
            <person name="Serra M."/>
            <person name="Gomez A."/>
        </authorList>
    </citation>
    <scope>NUCLEOTIDE SEQUENCE [LARGE SCALE GENOMIC DNA]</scope>
    <source>
        <strain evidence="1">HYR1</strain>
    </source>
</reference>
<evidence type="ECO:0000313" key="2">
    <source>
        <dbReference type="Proteomes" id="UP000276133"/>
    </source>
</evidence>
<organism evidence="1 2">
    <name type="scientific">Brachionus plicatilis</name>
    <name type="common">Marine rotifer</name>
    <name type="synonym">Brachionus muelleri</name>
    <dbReference type="NCBI Taxonomy" id="10195"/>
    <lineage>
        <taxon>Eukaryota</taxon>
        <taxon>Metazoa</taxon>
        <taxon>Spiralia</taxon>
        <taxon>Gnathifera</taxon>
        <taxon>Rotifera</taxon>
        <taxon>Eurotatoria</taxon>
        <taxon>Monogononta</taxon>
        <taxon>Pseudotrocha</taxon>
        <taxon>Ploima</taxon>
        <taxon>Brachionidae</taxon>
        <taxon>Brachionus</taxon>
    </lineage>
</organism>
<keyword evidence="2" id="KW-1185">Reference proteome</keyword>
<accession>A0A3M7RQI8</accession>
<gene>
    <name evidence="1" type="ORF">BpHYR1_004896</name>
</gene>
<protein>
    <submittedName>
        <fullName evidence="1">Uncharacterized protein</fullName>
    </submittedName>
</protein>